<evidence type="ECO:0000313" key="3">
    <source>
        <dbReference type="EMBL" id="KAJ8981676.1"/>
    </source>
</evidence>
<accession>A0ABQ9JTR7</accession>
<evidence type="ECO:0000259" key="1">
    <source>
        <dbReference type="Pfam" id="PF23069"/>
    </source>
</evidence>
<dbReference type="Proteomes" id="UP001162164">
    <property type="component" value="Unassembled WGS sequence"/>
</dbReference>
<reference evidence="3" key="1">
    <citation type="journal article" date="2023" name="Insect Mol. Biol.">
        <title>Genome sequencing provides insights into the evolution of gene families encoding plant cell wall-degrading enzymes in longhorned beetles.</title>
        <authorList>
            <person name="Shin N.R."/>
            <person name="Okamura Y."/>
            <person name="Kirsch R."/>
            <person name="Pauchet Y."/>
        </authorList>
    </citation>
    <scope>NUCLEOTIDE SEQUENCE</scope>
    <source>
        <strain evidence="3">MMC_N1</strain>
    </source>
</reference>
<gene>
    <name evidence="3" type="ORF">NQ317_017297</name>
</gene>
<sequence length="242" mass="27940">MPENIDDKMTQAHKERNYNVTEADKLRYGCSMDFLFYSPHFYTLYATLHLYFQTTRKGLYIFQTVFVAGTCYFPERWEGTWFQSGVRQPIVIEGPRLSNKGRCLGSEGDKFLVVDDKRACYRCVVIHEKHANVLQYKETYCYGRDSLPTLCSLITGDALLYSMFRENAVAVPCPFRGPFTFTYNRGHGECRSPVSSVDTCTEDSKLLLSYQACPDVHGSESARNGEKFTRWQRLNHLLNHNP</sequence>
<organism evidence="3 4">
    <name type="scientific">Molorchus minor</name>
    <dbReference type="NCBI Taxonomy" id="1323400"/>
    <lineage>
        <taxon>Eukaryota</taxon>
        <taxon>Metazoa</taxon>
        <taxon>Ecdysozoa</taxon>
        <taxon>Arthropoda</taxon>
        <taxon>Hexapoda</taxon>
        <taxon>Insecta</taxon>
        <taxon>Pterygota</taxon>
        <taxon>Neoptera</taxon>
        <taxon>Endopterygota</taxon>
        <taxon>Coleoptera</taxon>
        <taxon>Polyphaga</taxon>
        <taxon>Cucujiformia</taxon>
        <taxon>Chrysomeloidea</taxon>
        <taxon>Cerambycidae</taxon>
        <taxon>Lamiinae</taxon>
        <taxon>Monochamini</taxon>
        <taxon>Molorchus</taxon>
    </lineage>
</organism>
<comment type="caution">
    <text evidence="3">The sequence shown here is derived from an EMBL/GenBank/DDBJ whole genome shotgun (WGS) entry which is preliminary data.</text>
</comment>
<keyword evidence="4" id="KW-1185">Reference proteome</keyword>
<dbReference type="Pfam" id="PF23071">
    <property type="entry name" value="DUF7044"/>
    <property type="match status" value="1"/>
</dbReference>
<evidence type="ECO:0000313" key="4">
    <source>
        <dbReference type="Proteomes" id="UP001162164"/>
    </source>
</evidence>
<evidence type="ECO:0000259" key="2">
    <source>
        <dbReference type="Pfam" id="PF23071"/>
    </source>
</evidence>
<dbReference type="InterPro" id="IPR055472">
    <property type="entry name" value="DUF7044"/>
</dbReference>
<dbReference type="Pfam" id="PF23069">
    <property type="entry name" value="DUF7042"/>
    <property type="match status" value="1"/>
</dbReference>
<feature type="domain" description="DUF7042" evidence="1">
    <location>
        <begin position="170"/>
        <end position="223"/>
    </location>
</feature>
<protein>
    <submittedName>
        <fullName evidence="3">Uncharacterized protein</fullName>
    </submittedName>
</protein>
<name>A0ABQ9JTR7_9CUCU</name>
<dbReference type="PANTHER" id="PTHR22255">
    <property type="entry name" value="LP06548P"/>
    <property type="match status" value="1"/>
</dbReference>
<feature type="domain" description="DUF7044" evidence="2">
    <location>
        <begin position="70"/>
        <end position="151"/>
    </location>
</feature>
<proteinExistence type="predicted"/>
<dbReference type="PANTHER" id="PTHR22255:SF9">
    <property type="entry name" value="LP06548P"/>
    <property type="match status" value="1"/>
</dbReference>
<dbReference type="EMBL" id="JAPWTJ010000172">
    <property type="protein sequence ID" value="KAJ8981676.1"/>
    <property type="molecule type" value="Genomic_DNA"/>
</dbReference>
<dbReference type="InterPro" id="IPR055470">
    <property type="entry name" value="DUF7042"/>
</dbReference>